<feature type="region of interest" description="Disordered" evidence="1">
    <location>
        <begin position="518"/>
        <end position="601"/>
    </location>
</feature>
<feature type="compositionally biased region" description="Basic residues" evidence="1">
    <location>
        <begin position="535"/>
        <end position="549"/>
    </location>
</feature>
<dbReference type="EMBL" id="AXCN02001407">
    <property type="status" value="NOT_ANNOTATED_CDS"/>
    <property type="molecule type" value="Genomic_DNA"/>
</dbReference>
<organism evidence="3 4">
    <name type="scientific">Anopheles farauti</name>
    <dbReference type="NCBI Taxonomy" id="69004"/>
    <lineage>
        <taxon>Eukaryota</taxon>
        <taxon>Metazoa</taxon>
        <taxon>Ecdysozoa</taxon>
        <taxon>Arthropoda</taxon>
        <taxon>Hexapoda</taxon>
        <taxon>Insecta</taxon>
        <taxon>Pterygota</taxon>
        <taxon>Neoptera</taxon>
        <taxon>Endopterygota</taxon>
        <taxon>Diptera</taxon>
        <taxon>Nematocera</taxon>
        <taxon>Culicoidea</taxon>
        <taxon>Culicidae</taxon>
        <taxon>Anophelinae</taxon>
        <taxon>Anopheles</taxon>
    </lineage>
</organism>
<proteinExistence type="predicted"/>
<reference evidence="3" key="2">
    <citation type="submission" date="2020-05" db="UniProtKB">
        <authorList>
            <consortium name="EnsemblMetazoa"/>
        </authorList>
    </citation>
    <scope>IDENTIFICATION</scope>
    <source>
        <strain evidence="3">FAR1</strain>
    </source>
</reference>
<evidence type="ECO:0000313" key="3">
    <source>
        <dbReference type="EnsemblMetazoa" id="AFAF019565-PA"/>
    </source>
</evidence>
<reference evidence="4" key="1">
    <citation type="submission" date="2014-01" db="EMBL/GenBank/DDBJ databases">
        <title>The Genome Sequence of Anopheles farauti FAR1 (V2).</title>
        <authorList>
            <consortium name="The Broad Institute Genomics Platform"/>
            <person name="Neafsey D.E."/>
            <person name="Besansky N."/>
            <person name="Howell P."/>
            <person name="Walton C."/>
            <person name="Young S.K."/>
            <person name="Zeng Q."/>
            <person name="Gargeya S."/>
            <person name="Fitzgerald M."/>
            <person name="Haas B."/>
            <person name="Abouelleil A."/>
            <person name="Allen A.W."/>
            <person name="Alvarado L."/>
            <person name="Arachchi H.M."/>
            <person name="Berlin A.M."/>
            <person name="Chapman S.B."/>
            <person name="Gainer-Dewar J."/>
            <person name="Goldberg J."/>
            <person name="Griggs A."/>
            <person name="Gujja S."/>
            <person name="Hansen M."/>
            <person name="Howarth C."/>
            <person name="Imamovic A."/>
            <person name="Ireland A."/>
            <person name="Larimer J."/>
            <person name="McCowan C."/>
            <person name="Murphy C."/>
            <person name="Pearson M."/>
            <person name="Poon T.W."/>
            <person name="Priest M."/>
            <person name="Roberts A."/>
            <person name="Saif S."/>
            <person name="Shea T."/>
            <person name="Sisk P."/>
            <person name="Sykes S."/>
            <person name="Wortman J."/>
            <person name="Nusbaum C."/>
            <person name="Birren B."/>
        </authorList>
    </citation>
    <scope>NUCLEOTIDE SEQUENCE [LARGE SCALE GENOMIC DNA]</scope>
    <source>
        <strain evidence="4">FAR1</strain>
    </source>
</reference>
<name>A0A182QYR4_9DIPT</name>
<feature type="region of interest" description="Disordered" evidence="1">
    <location>
        <begin position="188"/>
        <end position="223"/>
    </location>
</feature>
<dbReference type="STRING" id="69004.A0A182QYR4"/>
<sequence length="728" mass="77203">MLSFGEIIIPCGCEGCEPVVIWQIERERKREKITHGGQWTKESFGCATVFFRIDSFPPEVSACHRNSEQCSRMRSATSMAILGMTFVVLVAMTSAAGVERRRPLYRRGSTTTTGSPLTDDSEGSESKFKPNGKDLYTVSDSYPVSGGIGGSGSSGGFKPDGDKLTSFSEYSFGSTKLSGGGVADVGSSVLDGSGSDSEESGYGGFRNHKKQASLLPTTNASKDRKPVGGAFDFLSTDYAKPKVPALLDTGKTKAASSAISSKFSISHPTPASVGSSKSKLAHLDDSTEYDVYAGLGQSGSSKLKLGGTGKRHGAGGTTPLAFDGKVKKVPFKYEDGGLGALGKGKLQKPKLSLEEDAFGGAGSLPAASSSYPGLGGFESGGSFGGTGSKQLGAASTSKSKFNFAEPPPLVKSTLSTLKHFGEGLIGNGNGGTGRAPYELDSEENYKFGAYFGKGQAGQGQGQQQSLHYGAVEESYESSAEPVVPKGKFGKLGAGVGAPIGGKFATDFDVKNIKLSGDAGPFGHKPLTKNTGTHLHPLHHHPHHHQHNTKHVAGPGPVAPHPHHHLPPHLQQLQQQQQQQQQQQPTQHQPHAHAHGHTTNTGAGIAAKGQIESFLNSEHALKDESLVAQLLGDGSPAGRPHYHQFLKSQEDEQLEKEALRQQIEYLKAQAAKRPLDHGNPNRPAIVSNAQKFRPVRRIPSHVRLGVKAAYPLPRIPHYNDRPYSISFKI</sequence>
<dbReference type="EnsemblMetazoa" id="AFAF019565-RA">
    <property type="protein sequence ID" value="AFAF019565-PA"/>
    <property type="gene ID" value="AFAF019565"/>
</dbReference>
<accession>A0A182QYR4</accession>
<dbReference type="Proteomes" id="UP000075886">
    <property type="component" value="Unassembled WGS sequence"/>
</dbReference>
<keyword evidence="4" id="KW-1185">Reference proteome</keyword>
<dbReference type="AlphaFoldDB" id="A0A182QYR4"/>
<keyword evidence="2" id="KW-0812">Transmembrane</keyword>
<evidence type="ECO:0000256" key="1">
    <source>
        <dbReference type="SAM" id="MobiDB-lite"/>
    </source>
</evidence>
<feature type="compositionally biased region" description="Low complexity" evidence="1">
    <location>
        <begin position="567"/>
        <end position="588"/>
    </location>
</feature>
<evidence type="ECO:0000313" key="4">
    <source>
        <dbReference type="Proteomes" id="UP000075886"/>
    </source>
</evidence>
<feature type="transmembrane region" description="Helical" evidence="2">
    <location>
        <begin position="79"/>
        <end position="98"/>
    </location>
</feature>
<evidence type="ECO:0000256" key="2">
    <source>
        <dbReference type="SAM" id="Phobius"/>
    </source>
</evidence>
<dbReference type="VEuPathDB" id="VectorBase:AFAF019565"/>
<protein>
    <submittedName>
        <fullName evidence="3">Uncharacterized protein</fullName>
    </submittedName>
</protein>
<keyword evidence="2" id="KW-1133">Transmembrane helix</keyword>
<feature type="compositionally biased region" description="Polar residues" evidence="1">
    <location>
        <begin position="108"/>
        <end position="118"/>
    </location>
</feature>
<feature type="region of interest" description="Disordered" evidence="1">
    <location>
        <begin position="102"/>
        <end position="134"/>
    </location>
</feature>
<keyword evidence="2" id="KW-0472">Membrane</keyword>